<dbReference type="EMBL" id="DSFH01000062">
    <property type="protein sequence ID" value="HEW64377.1"/>
    <property type="molecule type" value="Genomic_DNA"/>
</dbReference>
<keyword evidence="1 4" id="KW-0560">Oxidoreductase</keyword>
<feature type="domain" description="Pyruvate/ketoisovalerate oxidoreductase catalytic" evidence="2">
    <location>
        <begin position="14"/>
        <end position="193"/>
    </location>
</feature>
<evidence type="ECO:0000259" key="2">
    <source>
        <dbReference type="Pfam" id="PF01558"/>
    </source>
</evidence>
<dbReference type="Gene3D" id="3.40.920.10">
    <property type="entry name" value="Pyruvate-ferredoxin oxidoreductase, PFOR, domain III"/>
    <property type="match status" value="1"/>
</dbReference>
<dbReference type="Proteomes" id="UP000237153">
    <property type="component" value="Unassembled WGS sequence"/>
</dbReference>
<dbReference type="PANTHER" id="PTHR43854:SF1">
    <property type="entry name" value="INDOLEPYRUVATE OXIDOREDUCTASE SUBUNIT IORB"/>
    <property type="match status" value="1"/>
</dbReference>
<dbReference type="EC" id="1.2.7.8" evidence="4"/>
<evidence type="ECO:0000313" key="3">
    <source>
        <dbReference type="EMBL" id="HEW64377.1"/>
    </source>
</evidence>
<evidence type="ECO:0000313" key="4">
    <source>
        <dbReference type="EMBL" id="PMB76088.1"/>
    </source>
</evidence>
<dbReference type="SUPFAM" id="SSF53323">
    <property type="entry name" value="Pyruvate-ferredoxin oxidoreductase, PFOR, domain III"/>
    <property type="match status" value="1"/>
</dbReference>
<protein>
    <submittedName>
        <fullName evidence="4">Indolepyruvate oxidoreductase subunit beta</fullName>
        <ecNumber evidence="4">1.2.7.8</ecNumber>
    </submittedName>
</protein>
<dbReference type="AlphaFoldDB" id="A0A2J6N926"/>
<dbReference type="Pfam" id="PF01558">
    <property type="entry name" value="POR"/>
    <property type="match status" value="1"/>
</dbReference>
<sequence length="204" mass="22361">MSNETKQVIVTGIGGQGNVLMARILVAAAIDSGLEGRVGELYGSAQRGGPVASHVKFGKKAFSPIILEHEADAIISLELSESLRRLNMLKPNGAILINDYRIIPSSVMLGESKYPTKEEVIEAIKKVTDKICIIPATDMAKQLGNARIANILMLGAFRVFFDTGIDREYFIQAIKENVRPKYVELNIKAFEKGEELGRELCKAI</sequence>
<dbReference type="RefSeq" id="WP_272985701.1">
    <property type="nucleotide sequence ID" value="NZ_DSFH01000062.1"/>
</dbReference>
<reference evidence="4 5" key="1">
    <citation type="submission" date="2018-01" db="EMBL/GenBank/DDBJ databases">
        <title>Metagenomic assembled genomes from two thermal pools in the Uzon Caldera, Kamchatka, Russia.</title>
        <authorList>
            <person name="Wilkins L."/>
            <person name="Ettinger C."/>
        </authorList>
    </citation>
    <scope>NUCLEOTIDE SEQUENCE [LARGE SCALE GENOMIC DNA]</scope>
    <source>
        <strain evidence="4">ZAV-06</strain>
    </source>
</reference>
<reference evidence="3" key="2">
    <citation type="journal article" date="2020" name="mSystems">
        <title>Genome- and Community-Level Interaction Insights into Carbon Utilization and Element Cycling Functions of Hydrothermarchaeota in Hydrothermal Sediment.</title>
        <authorList>
            <person name="Zhou Z."/>
            <person name="Liu Y."/>
            <person name="Xu W."/>
            <person name="Pan J."/>
            <person name="Luo Z.H."/>
            <person name="Li M."/>
        </authorList>
    </citation>
    <scope>NUCLEOTIDE SEQUENCE [LARGE SCALE GENOMIC DNA]</scope>
    <source>
        <strain evidence="3">SpSt-1261</strain>
    </source>
</reference>
<dbReference type="PANTHER" id="PTHR43854">
    <property type="entry name" value="INDOLEPYRUVATE OXIDOREDUCTASE SUBUNIT IORB"/>
    <property type="match status" value="1"/>
</dbReference>
<organism evidence="4 5">
    <name type="scientific">Fervidicoccus fontis</name>
    <dbReference type="NCBI Taxonomy" id="683846"/>
    <lineage>
        <taxon>Archaea</taxon>
        <taxon>Thermoproteota</taxon>
        <taxon>Thermoprotei</taxon>
        <taxon>Fervidicoccales</taxon>
        <taxon>Fervidicoccaceae</taxon>
        <taxon>Fervidicoccus</taxon>
    </lineage>
</organism>
<dbReference type="GO" id="GO:0043805">
    <property type="term" value="F:indolepyruvate ferredoxin oxidoreductase activity"/>
    <property type="evidence" value="ECO:0007669"/>
    <property type="project" value="UniProtKB-EC"/>
</dbReference>
<keyword evidence="4" id="KW-0670">Pyruvate</keyword>
<gene>
    <name evidence="4" type="ORF">C0188_00245</name>
    <name evidence="3" type="ORF">ENO39_04920</name>
</gene>
<evidence type="ECO:0000313" key="5">
    <source>
        <dbReference type="Proteomes" id="UP000237153"/>
    </source>
</evidence>
<dbReference type="InterPro" id="IPR019752">
    <property type="entry name" value="Pyrv/ketoisovalerate_OxRed_cat"/>
</dbReference>
<dbReference type="InterPro" id="IPR002869">
    <property type="entry name" value="Pyrv_flavodox_OxRed_cen"/>
</dbReference>
<evidence type="ECO:0000256" key="1">
    <source>
        <dbReference type="ARBA" id="ARBA00023002"/>
    </source>
</evidence>
<name>A0A2J6N926_9CREN</name>
<proteinExistence type="predicted"/>
<dbReference type="InterPro" id="IPR052198">
    <property type="entry name" value="IorB_Oxidoreductase"/>
</dbReference>
<dbReference type="Proteomes" id="UP000886076">
    <property type="component" value="Unassembled WGS sequence"/>
</dbReference>
<accession>A0A2J6N926</accession>
<comment type="caution">
    <text evidence="4">The sequence shown here is derived from an EMBL/GenBank/DDBJ whole genome shotgun (WGS) entry which is preliminary data.</text>
</comment>
<dbReference type="EMBL" id="PNIM01000001">
    <property type="protein sequence ID" value="PMB76088.1"/>
    <property type="molecule type" value="Genomic_DNA"/>
</dbReference>